<gene>
    <name evidence="2" type="ORF">WI372_12005</name>
</gene>
<protein>
    <submittedName>
        <fullName evidence="2">Helix-turn-helix transcriptional regulator</fullName>
    </submittedName>
</protein>
<name>A0ABU9EAE6_9BACT</name>
<accession>A0ABU9EAE6</accession>
<dbReference type="InterPro" id="IPR010982">
    <property type="entry name" value="Lambda_DNA-bd_dom_sf"/>
</dbReference>
<dbReference type="InterPro" id="IPR001387">
    <property type="entry name" value="Cro/C1-type_HTH"/>
</dbReference>
<comment type="caution">
    <text evidence="2">The sequence shown here is derived from an EMBL/GenBank/DDBJ whole genome shotgun (WGS) entry which is preliminary data.</text>
</comment>
<evidence type="ECO:0000313" key="2">
    <source>
        <dbReference type="EMBL" id="MEK9501706.1"/>
    </source>
</evidence>
<evidence type="ECO:0000259" key="1">
    <source>
        <dbReference type="PROSITE" id="PS50943"/>
    </source>
</evidence>
<dbReference type="PROSITE" id="PS50943">
    <property type="entry name" value="HTH_CROC1"/>
    <property type="match status" value="1"/>
</dbReference>
<dbReference type="SMART" id="SM00530">
    <property type="entry name" value="HTH_XRE"/>
    <property type="match status" value="1"/>
</dbReference>
<evidence type="ECO:0000313" key="3">
    <source>
        <dbReference type="Proteomes" id="UP001484239"/>
    </source>
</evidence>
<dbReference type="CDD" id="cd00093">
    <property type="entry name" value="HTH_XRE"/>
    <property type="match status" value="1"/>
</dbReference>
<dbReference type="Pfam" id="PF01381">
    <property type="entry name" value="HTH_3"/>
    <property type="match status" value="1"/>
</dbReference>
<sequence>MDDKTKKRLVAAGWSTGDARDFLELSDSEAEFIEMKLALAQDLRARRRLRHLNQTQVARIVGSSQSRVAKMEAADPSVSLDLLVKTLLKLGVARAELAETLSQGPKSVVG</sequence>
<keyword evidence="3" id="KW-1185">Reference proteome</keyword>
<organism evidence="2 3">
    <name type="scientific">Gaopeijia maritima</name>
    <dbReference type="NCBI Taxonomy" id="3119007"/>
    <lineage>
        <taxon>Bacteria</taxon>
        <taxon>Pseudomonadati</taxon>
        <taxon>Gemmatimonadota</taxon>
        <taxon>Longimicrobiia</taxon>
        <taxon>Gaopeijiales</taxon>
        <taxon>Gaopeijiaceae</taxon>
        <taxon>Gaopeijia</taxon>
    </lineage>
</organism>
<dbReference type="EMBL" id="JBBHLI010000007">
    <property type="protein sequence ID" value="MEK9501706.1"/>
    <property type="molecule type" value="Genomic_DNA"/>
</dbReference>
<feature type="domain" description="HTH cro/C1-type" evidence="1">
    <location>
        <begin position="43"/>
        <end position="97"/>
    </location>
</feature>
<reference evidence="2 3" key="1">
    <citation type="submission" date="2024-02" db="EMBL/GenBank/DDBJ databases">
        <title>A novel Gemmatimonadota bacterium.</title>
        <authorList>
            <person name="Du Z.-J."/>
            <person name="Ye Y.-Q."/>
        </authorList>
    </citation>
    <scope>NUCLEOTIDE SEQUENCE [LARGE SCALE GENOMIC DNA]</scope>
    <source>
        <strain evidence="2 3">DH-20</strain>
    </source>
</reference>
<dbReference type="RefSeq" id="WP_405283854.1">
    <property type="nucleotide sequence ID" value="NZ_CP144380.1"/>
</dbReference>
<dbReference type="SUPFAM" id="SSF47413">
    <property type="entry name" value="lambda repressor-like DNA-binding domains"/>
    <property type="match status" value="1"/>
</dbReference>
<dbReference type="Proteomes" id="UP001484239">
    <property type="component" value="Unassembled WGS sequence"/>
</dbReference>
<dbReference type="Gene3D" id="1.10.260.40">
    <property type="entry name" value="lambda repressor-like DNA-binding domains"/>
    <property type="match status" value="1"/>
</dbReference>
<proteinExistence type="predicted"/>